<sequence>MEKIIKYIKETLFSDEDLSYIENYPIKIVHDQTRVKEDNVLETLQEIEFFDQEGFSNDTHTDKTIKFLHTNAPEYIQSVSFGISTKSTYTNFTFSEKYPQDRWKKIIDDEDLQAVIEISYFSDFDEEHEIETVLRDIMRSRKEVPLLKTKSFIWIADVTDNHDLTKIMKHYFQNNFTSMKTDEKTIFIGWNKQLQDINMRSFVFQPNL</sequence>
<reference evidence="1 2" key="1">
    <citation type="submission" date="2019-06" db="EMBL/GenBank/DDBJ databases">
        <title>Sulfurimonas gotlandica sp. nov., a chemoautotrophic and psychrotolerant epsilonproteobacterium isolated from a pelagic redoxcline, and an emended description of the genus Sulfurimonas.</title>
        <authorList>
            <person name="Wang S."/>
            <person name="Jiang L."/>
            <person name="Shao Z."/>
        </authorList>
    </citation>
    <scope>NUCLEOTIDE SEQUENCE [LARGE SCALE GENOMIC DNA]</scope>
    <source>
        <strain evidence="1 2">B2</strain>
    </source>
</reference>
<dbReference type="RefSeq" id="WP_193114434.1">
    <property type="nucleotide sequence ID" value="NZ_CP041165.1"/>
</dbReference>
<dbReference type="KEGG" id="smax:FJR03_04340"/>
<accession>A0A7M1AUC0</accession>
<proteinExistence type="predicted"/>
<gene>
    <name evidence="1" type="ORF">FJR03_04340</name>
</gene>
<evidence type="ECO:0000313" key="1">
    <source>
        <dbReference type="EMBL" id="QOP41014.1"/>
    </source>
</evidence>
<dbReference type="EMBL" id="CP041165">
    <property type="protein sequence ID" value="QOP41014.1"/>
    <property type="molecule type" value="Genomic_DNA"/>
</dbReference>
<name>A0A7M1AUC0_9BACT</name>
<organism evidence="1 2">
    <name type="scientific">Sulfurimonas marina</name>
    <dbReference type="NCBI Taxonomy" id="2590551"/>
    <lineage>
        <taxon>Bacteria</taxon>
        <taxon>Pseudomonadati</taxon>
        <taxon>Campylobacterota</taxon>
        <taxon>Epsilonproteobacteria</taxon>
        <taxon>Campylobacterales</taxon>
        <taxon>Sulfurimonadaceae</taxon>
        <taxon>Sulfurimonas</taxon>
    </lineage>
</organism>
<evidence type="ECO:0000313" key="2">
    <source>
        <dbReference type="Proteomes" id="UP000593910"/>
    </source>
</evidence>
<protein>
    <submittedName>
        <fullName evidence="1">Uncharacterized protein</fullName>
    </submittedName>
</protein>
<dbReference type="AlphaFoldDB" id="A0A7M1AUC0"/>
<keyword evidence="2" id="KW-1185">Reference proteome</keyword>
<dbReference type="Proteomes" id="UP000593910">
    <property type="component" value="Chromosome"/>
</dbReference>